<dbReference type="Proteomes" id="UP000024635">
    <property type="component" value="Unassembled WGS sequence"/>
</dbReference>
<keyword evidence="2" id="KW-1185">Reference proteome</keyword>
<proteinExistence type="predicted"/>
<evidence type="ECO:0000313" key="2">
    <source>
        <dbReference type="Proteomes" id="UP000024635"/>
    </source>
</evidence>
<dbReference type="AlphaFoldDB" id="A0A016VEU5"/>
<accession>A0A016VEU5</accession>
<organism evidence="1 2">
    <name type="scientific">Ancylostoma ceylanicum</name>
    <dbReference type="NCBI Taxonomy" id="53326"/>
    <lineage>
        <taxon>Eukaryota</taxon>
        <taxon>Metazoa</taxon>
        <taxon>Ecdysozoa</taxon>
        <taxon>Nematoda</taxon>
        <taxon>Chromadorea</taxon>
        <taxon>Rhabditida</taxon>
        <taxon>Rhabditina</taxon>
        <taxon>Rhabditomorpha</taxon>
        <taxon>Strongyloidea</taxon>
        <taxon>Ancylostomatidae</taxon>
        <taxon>Ancylostomatinae</taxon>
        <taxon>Ancylostoma</taxon>
    </lineage>
</organism>
<evidence type="ECO:0000313" key="1">
    <source>
        <dbReference type="EMBL" id="EYC25268.1"/>
    </source>
</evidence>
<protein>
    <submittedName>
        <fullName evidence="1">Uncharacterized protein</fullName>
    </submittedName>
</protein>
<reference evidence="2" key="1">
    <citation type="journal article" date="2015" name="Nat. Genet.">
        <title>The genome and transcriptome of the zoonotic hookworm Ancylostoma ceylanicum identify infection-specific gene families.</title>
        <authorList>
            <person name="Schwarz E.M."/>
            <person name="Hu Y."/>
            <person name="Antoshechkin I."/>
            <person name="Miller M.M."/>
            <person name="Sternberg P.W."/>
            <person name="Aroian R.V."/>
        </authorList>
    </citation>
    <scope>NUCLEOTIDE SEQUENCE</scope>
    <source>
        <strain evidence="2">HY135</strain>
    </source>
</reference>
<gene>
    <name evidence="1" type="primary">Acey_s0012.g1795</name>
    <name evidence="1" type="ORF">Y032_0012g1795</name>
</gene>
<comment type="caution">
    <text evidence="1">The sequence shown here is derived from an EMBL/GenBank/DDBJ whole genome shotgun (WGS) entry which is preliminary data.</text>
</comment>
<sequence>MAGKLEEETDPVPNSLIQWKLVSTALMTIGRCLFYRNSRNDCGIGSEEDDRLEKKRMDGTFTSNPRDWQSLCGKKSGSQLQQFCTRVFCGNVNQLSLIHWSRKVIVSA</sequence>
<name>A0A016VEU5_9BILA</name>
<dbReference type="EMBL" id="JARK01001348">
    <property type="protein sequence ID" value="EYC25268.1"/>
    <property type="molecule type" value="Genomic_DNA"/>
</dbReference>